<evidence type="ECO:0000313" key="5">
    <source>
        <dbReference type="Proteomes" id="UP000061546"/>
    </source>
</evidence>
<keyword evidence="5" id="KW-1185">Reference proteome</keyword>
<feature type="domain" description="S-layer protein C-terminal" evidence="3">
    <location>
        <begin position="763"/>
        <end position="809"/>
    </location>
</feature>
<dbReference type="InterPro" id="IPR032675">
    <property type="entry name" value="LRR_dom_sf"/>
</dbReference>
<accession>A0A0K2LF81</accession>
<organism evidence="4 5">
    <name type="scientific">Companilactobacillus heilongjiangensis</name>
    <dbReference type="NCBI Taxonomy" id="1074467"/>
    <lineage>
        <taxon>Bacteria</taxon>
        <taxon>Bacillati</taxon>
        <taxon>Bacillota</taxon>
        <taxon>Bacilli</taxon>
        <taxon>Lactobacillales</taxon>
        <taxon>Lactobacillaceae</taxon>
        <taxon>Companilactobacillus</taxon>
    </lineage>
</organism>
<feature type="region of interest" description="Disordered" evidence="2">
    <location>
        <begin position="56"/>
        <end position="162"/>
    </location>
</feature>
<gene>
    <name evidence="4" type="ORF">JP39_11040</name>
</gene>
<dbReference type="InterPro" id="IPR024968">
    <property type="entry name" value="SlpA_C_lactobacillus"/>
</dbReference>
<dbReference type="Proteomes" id="UP000061546">
    <property type="component" value="Chromosome"/>
</dbReference>
<dbReference type="Pfam" id="PF03382">
    <property type="entry name" value="DUF285"/>
    <property type="match status" value="1"/>
</dbReference>
<dbReference type="Gene3D" id="3.80.10.10">
    <property type="entry name" value="Ribonuclease Inhibitor"/>
    <property type="match status" value="1"/>
</dbReference>
<dbReference type="RefSeq" id="WP_041500153.1">
    <property type="nucleotide sequence ID" value="NZ_BJDV01000003.1"/>
</dbReference>
<name>A0A0K2LF81_9LACO</name>
<evidence type="ECO:0000256" key="1">
    <source>
        <dbReference type="ARBA" id="ARBA00022729"/>
    </source>
</evidence>
<dbReference type="OrthoDB" id="2253415at2"/>
<evidence type="ECO:0000256" key="2">
    <source>
        <dbReference type="SAM" id="MobiDB-lite"/>
    </source>
</evidence>
<reference evidence="4 5" key="1">
    <citation type="submission" date="2015-08" db="EMBL/GenBank/DDBJ databases">
        <title>Genomic sequence of Lactobacillus heilongjiangensis DSM 28069, isolated from Chinese traditional pickle.</title>
        <authorList>
            <person name="Jiang X."/>
            <person name="Zheng B."/>
            <person name="Cheng H."/>
        </authorList>
    </citation>
    <scope>NUCLEOTIDE SEQUENCE [LARGE SCALE GENOMIC DNA]</scope>
    <source>
        <strain evidence="4 5">DSM 28069</strain>
    </source>
</reference>
<dbReference type="AlphaFoldDB" id="A0A0K2LF81"/>
<dbReference type="NCBIfam" id="TIGR03715">
    <property type="entry name" value="KxYKxGKxW"/>
    <property type="match status" value="1"/>
</dbReference>
<feature type="compositionally biased region" description="Polar residues" evidence="2">
    <location>
        <begin position="97"/>
        <end position="110"/>
    </location>
</feature>
<evidence type="ECO:0000259" key="3">
    <source>
        <dbReference type="Pfam" id="PF03217"/>
    </source>
</evidence>
<dbReference type="InterPro" id="IPR011889">
    <property type="entry name" value="Liste_lipo_26"/>
</dbReference>
<feature type="region of interest" description="Disordered" evidence="2">
    <location>
        <begin position="345"/>
        <end position="370"/>
    </location>
</feature>
<dbReference type="InterPro" id="IPR005046">
    <property type="entry name" value="DUF285"/>
</dbReference>
<sequence length="812" mass="88355">MRFEQLKRASNTIVRKKLYKSGKNWVVMSSLAFVGGLALLGSSQINIVKADVASDSDTEQQEQVNTDDTKIQSSSAGATGDETSGNTEDNRQGIVNGGNTTPSNEKNANASEPADSAYDKTPTEPSQTYEAPATTSGNIIATSNTDKNTEPTTTSSDIDSGDGWRIDSNHALHFTSSNTELSGDPNNGWQADQYHVGPDAITSISFDDRVTAGSSLNGLFQGLTAIKSISGLNNLDTSKTTDFSSMFVGCQNLETADVSGLRTSAGTNFSDMFASCSKLQSVDISKWDLSHGTNFIAMFAGCTSLKSIDLSNWDMSKLGSANYGGLLGGTSLQSLKLGSKDKLDGSIGLQDPETSNDSIKGGWTSDDYKTTDNPNGLYNSAALEGDGPNPSLYDGVNGKATTWQTYPKFVNFKVQYVDDSDPKNPITYTDPTTYSARAGSSFTLNQYLPGYNAIDGSLTGTVPSENGDVITYQTKLTPWAPVNLKIQESYLDGHKTNYVQMPLTVYTLLNSYDYSSKLLNDGKEWADVDLDKSKVLYNSPSGPTFTEKINDFKEFKISSINDLINVILSHSIANPYDESGSRILVNPNFAGGYFGFDIVYKKGGVIPTRPIHSDSTPSSTITDFNQNVATFGDRPAVQVYNTEGNTIDETVAPDVDWHSDKKMLLNGITYYSLATDKCVKSSDAYIFFANSADVRTYQGNYVQLTDGNNGKILSRELQAGSDWYTDRIAMFDGEKYYRVATSEFVKAPAVYEYKAEPRVVKTNKNTVVYDELGNTVDLHLPFSEYKSDIAVNINGNTYYRIATNLFVRADNI</sequence>
<dbReference type="Pfam" id="PF03217">
    <property type="entry name" value="SlpA"/>
    <property type="match status" value="1"/>
</dbReference>
<dbReference type="EMBL" id="CP012559">
    <property type="protein sequence ID" value="ALB29843.1"/>
    <property type="molecule type" value="Genomic_DNA"/>
</dbReference>
<evidence type="ECO:0000313" key="4">
    <source>
        <dbReference type="EMBL" id="ALB29843.1"/>
    </source>
</evidence>
<keyword evidence="1" id="KW-0732">Signal</keyword>
<dbReference type="KEGG" id="lhi:JP39_11040"/>
<protein>
    <recommendedName>
        <fullName evidence="3">S-layer protein C-terminal domain-containing protein</fullName>
    </recommendedName>
</protein>
<dbReference type="Pfam" id="PF19258">
    <property type="entry name" value="KxYKxGKxW_sig"/>
    <property type="match status" value="1"/>
</dbReference>
<feature type="compositionally biased region" description="Polar residues" evidence="2">
    <location>
        <begin position="123"/>
        <end position="158"/>
    </location>
</feature>
<feature type="compositionally biased region" description="Polar residues" evidence="2">
    <location>
        <begin position="61"/>
        <end position="87"/>
    </location>
</feature>
<dbReference type="InterPro" id="IPR022263">
    <property type="entry name" value="KxYKxGKxW"/>
</dbReference>
<proteinExistence type="predicted"/>
<dbReference type="SUPFAM" id="SSF52047">
    <property type="entry name" value="RNI-like"/>
    <property type="match status" value="1"/>
</dbReference>
<dbReference type="NCBIfam" id="TIGR02167">
    <property type="entry name" value="Liste_lipo_26"/>
    <property type="match status" value="2"/>
</dbReference>